<proteinExistence type="predicted"/>
<evidence type="ECO:0008006" key="3">
    <source>
        <dbReference type="Google" id="ProtNLM"/>
    </source>
</evidence>
<evidence type="ECO:0000313" key="2">
    <source>
        <dbReference type="Proteomes" id="UP001201629"/>
    </source>
</evidence>
<dbReference type="InterPro" id="IPR011990">
    <property type="entry name" value="TPR-like_helical_dom_sf"/>
</dbReference>
<protein>
    <recommendedName>
        <fullName evidence="3">Tetratricopeptide repeat protein</fullName>
    </recommendedName>
</protein>
<name>A0ABS9N0K4_9ACTN</name>
<dbReference type="EMBL" id="JAKKFD010000017">
    <property type="protein sequence ID" value="MCG5443363.1"/>
    <property type="molecule type" value="Genomic_DNA"/>
</dbReference>
<reference evidence="1 2" key="1">
    <citation type="submission" date="2022-01" db="EMBL/GenBank/DDBJ databases">
        <authorList>
            <person name="Riesco R."/>
            <person name="Trujillo M.E."/>
        </authorList>
    </citation>
    <scope>NUCLEOTIDE SEQUENCE [LARGE SCALE GENOMIC DNA]</scope>
    <source>
        <strain evidence="1 2">NIE79</strain>
    </source>
</reference>
<dbReference type="Proteomes" id="UP001201629">
    <property type="component" value="Unassembled WGS sequence"/>
</dbReference>
<organism evidence="1 2">
    <name type="scientific">Micromonospora trifolii</name>
    <dbReference type="NCBI Taxonomy" id="2911208"/>
    <lineage>
        <taxon>Bacteria</taxon>
        <taxon>Bacillati</taxon>
        <taxon>Actinomycetota</taxon>
        <taxon>Actinomycetes</taxon>
        <taxon>Micromonosporales</taxon>
        <taxon>Micromonosporaceae</taxon>
        <taxon>Micromonospora</taxon>
    </lineage>
</organism>
<sequence length="477" mass="52814">MKESLQAPVDFLAEHEHAFHERPGVYTAGDLLSSAAIMEISSPSIDRAAEVVLRSQEHPGAVRRLAERAQAGWQSDIEVSKNPPQLESDHAQRRVAQLRRILSREPRNSIRWADLARAYATLGYSDSASRAMTVALQIGPINRFLLRAATRLDLYREDPDHAIYMLNRHASHLSDPWVLAAEIATSTSMDRSSKHMRRARKVIDNRELPPWHISELASALSAVELRAGRVKQARKLLTVSLENPTDNALAQAEWSSTHGVVVPDLQESRSDLLDAPTGYEARALYFASRGDYDLAVSNAIQWLADQPFAMDAAVFTSYTASVLADDHETAAYAAGIGLRAYPHDNLLLNNLAFACARLGRLEDAQDALSRMRLTNDEEMSAAIASATLGLVSLRVGNVEEGRNLYRTSVRSLEHMKYDESAALAALFWCEEELRIGEVEVLREVSKKATELAKACPSAAVKTRLRKLSMQDPSILGR</sequence>
<dbReference type="Gene3D" id="1.25.40.10">
    <property type="entry name" value="Tetratricopeptide repeat domain"/>
    <property type="match status" value="1"/>
</dbReference>
<comment type="caution">
    <text evidence="1">The sequence shown here is derived from an EMBL/GenBank/DDBJ whole genome shotgun (WGS) entry which is preliminary data.</text>
</comment>
<dbReference type="SUPFAM" id="SSF48452">
    <property type="entry name" value="TPR-like"/>
    <property type="match status" value="2"/>
</dbReference>
<keyword evidence="2" id="KW-1185">Reference proteome</keyword>
<accession>A0ABS9N0K4</accession>
<gene>
    <name evidence="1" type="ORF">NIE79_001167</name>
</gene>
<dbReference type="RefSeq" id="WP_238678569.1">
    <property type="nucleotide sequence ID" value="NZ_JAKKFD010000017.1"/>
</dbReference>
<evidence type="ECO:0000313" key="1">
    <source>
        <dbReference type="EMBL" id="MCG5443363.1"/>
    </source>
</evidence>